<reference evidence="7 8" key="1">
    <citation type="submission" date="2019-06" db="EMBL/GenBank/DDBJ databases">
        <title>Draft genome of Aliikangiella marina GYP-15.</title>
        <authorList>
            <person name="Wang G."/>
        </authorList>
    </citation>
    <scope>NUCLEOTIDE SEQUENCE [LARGE SCALE GENOMIC DNA]</scope>
    <source>
        <strain evidence="7 8">GYP-15</strain>
    </source>
</reference>
<dbReference type="InterPro" id="IPR001638">
    <property type="entry name" value="Solute-binding_3/MltF_N"/>
</dbReference>
<evidence type="ECO:0000256" key="3">
    <source>
        <dbReference type="ARBA" id="ARBA00022729"/>
    </source>
</evidence>
<evidence type="ECO:0000256" key="2">
    <source>
        <dbReference type="ARBA" id="ARBA00010333"/>
    </source>
</evidence>
<gene>
    <name evidence="6" type="ORF">FLL45_17465</name>
    <name evidence="7" type="ORF">FLL45_17745</name>
</gene>
<protein>
    <submittedName>
        <fullName evidence="7">Transporter substrate-binding domain-containing protein</fullName>
    </submittedName>
</protein>
<dbReference type="Proteomes" id="UP000317839">
    <property type="component" value="Unassembled WGS sequence"/>
</dbReference>
<dbReference type="OrthoDB" id="9815002at2"/>
<organism evidence="7 8">
    <name type="scientific">Aliikangiella marina</name>
    <dbReference type="NCBI Taxonomy" id="1712262"/>
    <lineage>
        <taxon>Bacteria</taxon>
        <taxon>Pseudomonadati</taxon>
        <taxon>Pseudomonadota</taxon>
        <taxon>Gammaproteobacteria</taxon>
        <taxon>Oceanospirillales</taxon>
        <taxon>Pleioneaceae</taxon>
        <taxon>Aliikangiella</taxon>
    </lineage>
</organism>
<dbReference type="Gene3D" id="3.40.190.10">
    <property type="entry name" value="Periplasmic binding protein-like II"/>
    <property type="match status" value="4"/>
</dbReference>
<sequence>MKKLIYAILTSLILLGCDSTSPSKQNKNDEANNEQASEAIAPLATTALKTTAAKQTSTRIPNQLRNWQAIKASGTIRALKLAFEEEDSLPRLGSSTLYHEELLKQFADNHQLKIEWIFADNLTQMFAMLANDEADLIARHLTITKSRQASMLFTLPIKKDREVVITRKENAAKLTDNLIITVPKDTAYIESIKRHHPNWQINTIDESLSAEQISDALIAQQFDYSVIDKSAYDTLIQYRQDIKIIATLPTKSQLAWVVNLGNTSVLNKINEFIALQHVAEVESQSRQLDLDRMKKQGLPLRMITRNSPETYFLLRGELMGFEYELMREFAKRNALKLEIIVADSLDEMTTLLREGKGDIIAAGLSRTAERKSEIDLAFSIRYKRVSELMVAHKDSAPINALADLKGRTINVRPTSAFWSTAQELAKEYGANVASVEETISTEMLIGQVAEQTIDLTIADSNLVSIEMQFRDDIVTPLTLNESIPYSYLVRKNNPNLLNAINGFIRKEYRKTFYNVVKNKYFSDQKRQQRHREQRITQGSTLSPFDDIVKEKSSKFQFDWRLIVSQMYQESRFNPKAKSNAGALGLMQVLPRTGKELGFTDLTDPVQSIHAGVQYMNWTRQRFSQDMPTQERLFFALAAYNAGFGHVRDAQRIAKELNLDPNKWFGNVAFTATGLL</sequence>
<dbReference type="AlphaFoldDB" id="A0A545T4E7"/>
<evidence type="ECO:0000259" key="5">
    <source>
        <dbReference type="SMART" id="SM00062"/>
    </source>
</evidence>
<dbReference type="SUPFAM" id="SSF53850">
    <property type="entry name" value="Periplasmic binding protein-like II"/>
    <property type="match status" value="2"/>
</dbReference>
<dbReference type="RefSeq" id="WP_142943392.1">
    <property type="nucleotide sequence ID" value="NZ_VIKR01000005.1"/>
</dbReference>
<dbReference type="CDD" id="cd13403">
    <property type="entry name" value="MLTF-like"/>
    <property type="match status" value="1"/>
</dbReference>
<comment type="caution">
    <text evidence="7">The sequence shown here is derived from an EMBL/GenBank/DDBJ whole genome shotgun (WGS) entry which is preliminary data.</text>
</comment>
<proteinExistence type="inferred from homology"/>
<dbReference type="Pfam" id="PF00497">
    <property type="entry name" value="SBP_bac_3"/>
    <property type="match status" value="2"/>
</dbReference>
<dbReference type="CDD" id="cd01009">
    <property type="entry name" value="PBP2_YfhD_N"/>
    <property type="match status" value="1"/>
</dbReference>
<comment type="similarity">
    <text evidence="2">Belongs to the bacterial solute-binding protein 3 family.</text>
</comment>
<dbReference type="PROSITE" id="PS51257">
    <property type="entry name" value="PROKAR_LIPOPROTEIN"/>
    <property type="match status" value="1"/>
</dbReference>
<dbReference type="SMART" id="SM00062">
    <property type="entry name" value="PBPb"/>
    <property type="match status" value="2"/>
</dbReference>
<evidence type="ECO:0000313" key="7">
    <source>
        <dbReference type="EMBL" id="TQV72065.1"/>
    </source>
</evidence>
<dbReference type="SUPFAM" id="SSF53955">
    <property type="entry name" value="Lysozyme-like"/>
    <property type="match status" value="1"/>
</dbReference>
<accession>A0A545T4E7</accession>
<dbReference type="EMBL" id="VIKR01000005">
    <property type="protein sequence ID" value="TQV72012.1"/>
    <property type="molecule type" value="Genomic_DNA"/>
</dbReference>
<evidence type="ECO:0000256" key="4">
    <source>
        <dbReference type="ARBA" id="ARBA00023237"/>
    </source>
</evidence>
<dbReference type="InterPro" id="IPR008258">
    <property type="entry name" value="Transglycosylase_SLT_dom_1"/>
</dbReference>
<feature type="domain" description="Solute-binding protein family 3/N-terminal" evidence="5">
    <location>
        <begin position="91"/>
        <end position="291"/>
    </location>
</feature>
<dbReference type="Gene3D" id="1.10.530.10">
    <property type="match status" value="1"/>
</dbReference>
<comment type="subcellular location">
    <subcellularLocation>
        <location evidence="1">Cell outer membrane</location>
        <topology evidence="1">Peripheral membrane protein</topology>
    </subcellularLocation>
</comment>
<evidence type="ECO:0000313" key="6">
    <source>
        <dbReference type="EMBL" id="TQV72012.1"/>
    </source>
</evidence>
<dbReference type="InterPro" id="IPR023346">
    <property type="entry name" value="Lysozyme-like_dom_sf"/>
</dbReference>
<keyword evidence="3" id="KW-0732">Signal</keyword>
<evidence type="ECO:0000313" key="8">
    <source>
        <dbReference type="Proteomes" id="UP000317839"/>
    </source>
</evidence>
<dbReference type="PANTHER" id="PTHR35936">
    <property type="entry name" value="MEMBRANE-BOUND LYTIC MUREIN TRANSGLYCOSYLASE F"/>
    <property type="match status" value="1"/>
</dbReference>
<keyword evidence="4" id="KW-0472">Membrane</keyword>
<dbReference type="EMBL" id="VIKR01000005">
    <property type="protein sequence ID" value="TQV72065.1"/>
    <property type="molecule type" value="Genomic_DNA"/>
</dbReference>
<evidence type="ECO:0000256" key="1">
    <source>
        <dbReference type="ARBA" id="ARBA00004339"/>
    </source>
</evidence>
<feature type="domain" description="Solute-binding protein family 3/N-terminal" evidence="5">
    <location>
        <begin position="299"/>
        <end position="523"/>
    </location>
</feature>
<dbReference type="Pfam" id="PF01464">
    <property type="entry name" value="SLT"/>
    <property type="match status" value="1"/>
</dbReference>
<name>A0A545T4E7_9GAMM</name>
<keyword evidence="4" id="KW-0998">Cell outer membrane</keyword>
<dbReference type="GO" id="GO:0009279">
    <property type="term" value="C:cell outer membrane"/>
    <property type="evidence" value="ECO:0007669"/>
    <property type="project" value="UniProtKB-SubCell"/>
</dbReference>
<keyword evidence="8" id="KW-1185">Reference proteome</keyword>